<organism evidence="2 3">
    <name type="scientific">Aureimonas jatrophae</name>
    <dbReference type="NCBI Taxonomy" id="1166073"/>
    <lineage>
        <taxon>Bacteria</taxon>
        <taxon>Pseudomonadati</taxon>
        <taxon>Pseudomonadota</taxon>
        <taxon>Alphaproteobacteria</taxon>
        <taxon>Hyphomicrobiales</taxon>
        <taxon>Aurantimonadaceae</taxon>
        <taxon>Aureimonas</taxon>
    </lineage>
</organism>
<evidence type="ECO:0000313" key="2">
    <source>
        <dbReference type="EMBL" id="SDN68832.1"/>
    </source>
</evidence>
<dbReference type="RefSeq" id="WP_090668946.1">
    <property type="nucleotide sequence ID" value="NZ_FNIT01000001.1"/>
</dbReference>
<dbReference type="PANTHER" id="PTHR42815:SF2">
    <property type="entry name" value="FAD-BINDING, PUTATIVE (AFU_ORTHOLOGUE AFUA_6G07600)-RELATED"/>
    <property type="match status" value="1"/>
</dbReference>
<dbReference type="Gene3D" id="2.30.110.10">
    <property type="entry name" value="Electron Transport, Fmn-binding Protein, Chain A"/>
    <property type="match status" value="1"/>
</dbReference>
<keyword evidence="3" id="KW-1185">Reference proteome</keyword>
<dbReference type="Proteomes" id="UP000198793">
    <property type="component" value="Unassembled WGS sequence"/>
</dbReference>
<sequence length="214" mass="24044">MPYGFLDIAATPSVRAAQASMGADHLWRDFKGDRAFDRFGENEAAFIGARDSFYLATTSETGWPYVQHRGGPPGFLKLVDDRSLAFADYRGNRQYISLGNIGADERACLFLMDYPRRARLKIYGHVEILAPDAEPDLARRVADASYHARIERIFRLRLAAFDWNCPQHITPRFTQAEIAEAVRPLHERIATLETENAALRSEAAAATSLQGELR</sequence>
<dbReference type="STRING" id="1166073.SAMN05192530_101753"/>
<name>A0A1H0DFE9_9HYPH</name>
<gene>
    <name evidence="2" type="ORF">SAMN05192530_101753</name>
</gene>
<evidence type="ECO:0000259" key="1">
    <source>
        <dbReference type="Pfam" id="PF01243"/>
    </source>
</evidence>
<dbReference type="AlphaFoldDB" id="A0A1H0DFE9"/>
<protein>
    <recommendedName>
        <fullName evidence="1">Pyridoxamine 5'-phosphate oxidase N-terminal domain-containing protein</fullName>
    </recommendedName>
</protein>
<dbReference type="Pfam" id="PF01243">
    <property type="entry name" value="PNPOx_N"/>
    <property type="match status" value="1"/>
</dbReference>
<dbReference type="SUPFAM" id="SSF50475">
    <property type="entry name" value="FMN-binding split barrel"/>
    <property type="match status" value="1"/>
</dbReference>
<feature type="domain" description="Pyridoxamine 5'-phosphate oxidase N-terminal" evidence="1">
    <location>
        <begin position="42"/>
        <end position="147"/>
    </location>
</feature>
<dbReference type="InterPro" id="IPR012349">
    <property type="entry name" value="Split_barrel_FMN-bd"/>
</dbReference>
<dbReference type="OrthoDB" id="9790331at2"/>
<dbReference type="EMBL" id="FNIT01000001">
    <property type="protein sequence ID" value="SDN68832.1"/>
    <property type="molecule type" value="Genomic_DNA"/>
</dbReference>
<dbReference type="InterPro" id="IPR011576">
    <property type="entry name" value="Pyridox_Oxase_N"/>
</dbReference>
<proteinExistence type="predicted"/>
<evidence type="ECO:0000313" key="3">
    <source>
        <dbReference type="Proteomes" id="UP000198793"/>
    </source>
</evidence>
<accession>A0A1H0DFE9</accession>
<reference evidence="2 3" key="1">
    <citation type="submission" date="2016-10" db="EMBL/GenBank/DDBJ databases">
        <authorList>
            <person name="de Groot N.N."/>
        </authorList>
    </citation>
    <scope>NUCLEOTIDE SEQUENCE [LARGE SCALE GENOMIC DNA]</scope>
    <source>
        <strain evidence="3">L7-484,KACC 16230,DSM 25025</strain>
    </source>
</reference>
<dbReference type="PANTHER" id="PTHR42815">
    <property type="entry name" value="FAD-BINDING, PUTATIVE (AFU_ORTHOLOGUE AFUA_6G07600)-RELATED"/>
    <property type="match status" value="1"/>
</dbReference>